<protein>
    <recommendedName>
        <fullName evidence="2">Protein kinase domain-containing protein</fullName>
    </recommendedName>
</protein>
<organism evidence="3 4">
    <name type="scientific">Rhizophagus clarus</name>
    <dbReference type="NCBI Taxonomy" id="94130"/>
    <lineage>
        <taxon>Eukaryota</taxon>
        <taxon>Fungi</taxon>
        <taxon>Fungi incertae sedis</taxon>
        <taxon>Mucoromycota</taxon>
        <taxon>Glomeromycotina</taxon>
        <taxon>Glomeromycetes</taxon>
        <taxon>Glomerales</taxon>
        <taxon>Glomeraceae</taxon>
        <taxon>Rhizophagus</taxon>
    </lineage>
</organism>
<dbReference type="EMBL" id="BEXD01003624">
    <property type="protein sequence ID" value="GBC01608.1"/>
    <property type="molecule type" value="Genomic_DNA"/>
</dbReference>
<dbReference type="InterPro" id="IPR011990">
    <property type="entry name" value="TPR-like_helical_dom_sf"/>
</dbReference>
<dbReference type="STRING" id="94130.A0A2Z6RFZ0"/>
<dbReference type="SMART" id="SM00671">
    <property type="entry name" value="SEL1"/>
    <property type="match status" value="9"/>
</dbReference>
<gene>
    <name evidence="3" type="ORF">RclHR1_04260008</name>
</gene>
<evidence type="ECO:0000256" key="1">
    <source>
        <dbReference type="PROSITE-ProRule" id="PRU10141"/>
    </source>
</evidence>
<dbReference type="Pfam" id="PF08238">
    <property type="entry name" value="Sel1"/>
    <property type="match status" value="9"/>
</dbReference>
<sequence length="733" mass="83904">MSNNAEPINNLNDWNKWIEDSISRKFIKYYEFKDFSNIQEIGFGDFAKVYRANWKNSHKRYAIKTFFMINDVTIKSIVREIQLQREVDCHECQPFLWYHRYDKLSSYFILKKNERKEYSLVLEYAENGTLRKYLKENFENLTWDDKLNLAFQLAYAVSCLHDEGIVHRDLLADFGLSKNIEEVSNSQSRIFGMIPYIDPKIFNRKSNKNNNKTELYSLNKKSDVYSIGVLLWEISSGQPPFCNESCDLGLAMAILQSLRETPVYNTSKDYIKVYTDCWNIEPDDRPTINQVVDELKVIMTKENIIIKDFHLYDCNKDNQISQVKDFTMIKSKKVESSMSSNSQSENGFDIIANDIINFLENNRNKIEKLEVLNYLNNQDITLQEINIILLNNQDNSLYIFLLGKFNHLGIETYINKKKAFELYQKAADLGNASGINNLGYCYQNGVGTGIDTKKAFELYQKAADLGNASGINSLGYCYNEGIGTNVNKNKAFELYRKAADLGNAFGINNLGYCYQNGIGININKKRAFELYQKAADLGNADGMNSLGFCYNEGVGTDVDKKKAFELYQRAADLENASGINNLGYCYQNGVGTDIDKKKAFELYQKATNLGNADGMSSLGFCYNEGVGTHIDRKMAFELYQKAADLGNANGIYCLGFCYQNGNGTNTNKKRAFELYQKAADLGNRTAQYNLALMYENGKDIDRNIDKAIYWCKKSAEQGDQYAQNKLEMLKKRK</sequence>
<dbReference type="AlphaFoldDB" id="A0A2Z6RFZ0"/>
<dbReference type="GO" id="GO:0005524">
    <property type="term" value="F:ATP binding"/>
    <property type="evidence" value="ECO:0007669"/>
    <property type="project" value="UniProtKB-UniRule"/>
</dbReference>
<dbReference type="PROSITE" id="PS50011">
    <property type="entry name" value="PROTEIN_KINASE_DOM"/>
    <property type="match status" value="1"/>
</dbReference>
<feature type="domain" description="Protein kinase" evidence="2">
    <location>
        <begin position="35"/>
        <end position="298"/>
    </location>
</feature>
<dbReference type="PRINTS" id="PR00109">
    <property type="entry name" value="TYRKINASE"/>
</dbReference>
<dbReference type="SUPFAM" id="SSF56112">
    <property type="entry name" value="Protein kinase-like (PK-like)"/>
    <property type="match status" value="1"/>
</dbReference>
<dbReference type="PANTHER" id="PTHR43628:SF1">
    <property type="entry name" value="CHITIN SYNTHASE REGULATORY FACTOR 2-RELATED"/>
    <property type="match status" value="1"/>
</dbReference>
<dbReference type="InterPro" id="IPR011009">
    <property type="entry name" value="Kinase-like_dom_sf"/>
</dbReference>
<dbReference type="InterPro" id="IPR000719">
    <property type="entry name" value="Prot_kinase_dom"/>
</dbReference>
<dbReference type="Gene3D" id="1.25.40.10">
    <property type="entry name" value="Tetratricopeptide repeat domain"/>
    <property type="match status" value="2"/>
</dbReference>
<dbReference type="InterPro" id="IPR001245">
    <property type="entry name" value="Ser-Thr/Tyr_kinase_cat_dom"/>
</dbReference>
<name>A0A2Z6RFZ0_9GLOM</name>
<dbReference type="SUPFAM" id="SSF81901">
    <property type="entry name" value="HCP-like"/>
    <property type="match status" value="2"/>
</dbReference>
<proteinExistence type="predicted"/>
<accession>A0A2Z6RFZ0</accession>
<comment type="caution">
    <text evidence="3">The sequence shown here is derived from an EMBL/GenBank/DDBJ whole genome shotgun (WGS) entry which is preliminary data.</text>
</comment>
<dbReference type="PROSITE" id="PS00107">
    <property type="entry name" value="PROTEIN_KINASE_ATP"/>
    <property type="match status" value="1"/>
</dbReference>
<dbReference type="PANTHER" id="PTHR43628">
    <property type="entry name" value="ACTIVATOR OF C KINASE PROTEIN 1-RELATED"/>
    <property type="match status" value="1"/>
</dbReference>
<dbReference type="InterPro" id="IPR052945">
    <property type="entry name" value="Mitotic_Regulator"/>
</dbReference>
<reference evidence="3 4" key="1">
    <citation type="submission" date="2017-11" db="EMBL/GenBank/DDBJ databases">
        <title>The genome of Rhizophagus clarus HR1 reveals common genetic basis of auxotrophy among arbuscular mycorrhizal fungi.</title>
        <authorList>
            <person name="Kobayashi Y."/>
        </authorList>
    </citation>
    <scope>NUCLEOTIDE SEQUENCE [LARGE SCALE GENOMIC DNA]</scope>
    <source>
        <strain evidence="3 4">HR1</strain>
    </source>
</reference>
<dbReference type="InterPro" id="IPR006597">
    <property type="entry name" value="Sel1-like"/>
</dbReference>
<dbReference type="InterPro" id="IPR017441">
    <property type="entry name" value="Protein_kinase_ATP_BS"/>
</dbReference>
<dbReference type="GO" id="GO:0004672">
    <property type="term" value="F:protein kinase activity"/>
    <property type="evidence" value="ECO:0007669"/>
    <property type="project" value="InterPro"/>
</dbReference>
<keyword evidence="1" id="KW-0547">Nucleotide-binding</keyword>
<dbReference type="Proteomes" id="UP000247702">
    <property type="component" value="Unassembled WGS sequence"/>
</dbReference>
<keyword evidence="4" id="KW-1185">Reference proteome</keyword>
<keyword evidence="1" id="KW-0067">ATP-binding</keyword>
<feature type="binding site" evidence="1">
    <location>
        <position position="64"/>
    </location>
    <ligand>
        <name>ATP</name>
        <dbReference type="ChEBI" id="CHEBI:30616"/>
    </ligand>
</feature>
<dbReference type="Pfam" id="PF07714">
    <property type="entry name" value="PK_Tyr_Ser-Thr"/>
    <property type="match status" value="1"/>
</dbReference>
<dbReference type="Gene3D" id="1.10.510.10">
    <property type="entry name" value="Transferase(Phosphotransferase) domain 1"/>
    <property type="match status" value="1"/>
</dbReference>
<evidence type="ECO:0000313" key="3">
    <source>
        <dbReference type="EMBL" id="GBC01608.1"/>
    </source>
</evidence>
<evidence type="ECO:0000259" key="2">
    <source>
        <dbReference type="PROSITE" id="PS50011"/>
    </source>
</evidence>
<evidence type="ECO:0000313" key="4">
    <source>
        <dbReference type="Proteomes" id="UP000247702"/>
    </source>
</evidence>